<evidence type="ECO:0000313" key="9">
    <source>
        <dbReference type="EMBL" id="MFC3116776.1"/>
    </source>
</evidence>
<evidence type="ECO:0000256" key="2">
    <source>
        <dbReference type="ARBA" id="ARBA00022475"/>
    </source>
</evidence>
<keyword evidence="7 8" id="KW-0472">Membrane</keyword>
<dbReference type="EMBL" id="JBHRTF010000006">
    <property type="protein sequence ID" value="MFC3116776.1"/>
    <property type="molecule type" value="Genomic_DNA"/>
</dbReference>
<reference evidence="10" key="1">
    <citation type="journal article" date="2019" name="Int. J. Syst. Evol. Microbiol.">
        <title>The Global Catalogue of Microorganisms (GCM) 10K type strain sequencing project: providing services to taxonomists for standard genome sequencing and annotation.</title>
        <authorList>
            <consortium name="The Broad Institute Genomics Platform"/>
            <consortium name="The Broad Institute Genome Sequencing Center for Infectious Disease"/>
            <person name="Wu L."/>
            <person name="Ma J."/>
        </authorList>
    </citation>
    <scope>NUCLEOTIDE SEQUENCE [LARGE SCALE GENOMIC DNA]</scope>
    <source>
        <strain evidence="10">KCTC 52237</strain>
    </source>
</reference>
<feature type="transmembrane region" description="Helical" evidence="8">
    <location>
        <begin position="595"/>
        <end position="619"/>
    </location>
</feature>
<evidence type="ECO:0000256" key="3">
    <source>
        <dbReference type="ARBA" id="ARBA00022676"/>
    </source>
</evidence>
<dbReference type="PANTHER" id="PTHR33908:SF11">
    <property type="entry name" value="MEMBRANE PROTEIN"/>
    <property type="match status" value="1"/>
</dbReference>
<feature type="transmembrane region" description="Helical" evidence="8">
    <location>
        <begin position="12"/>
        <end position="30"/>
    </location>
</feature>
<keyword evidence="6 8" id="KW-1133">Transmembrane helix</keyword>
<feature type="transmembrane region" description="Helical" evidence="8">
    <location>
        <begin position="151"/>
        <end position="170"/>
    </location>
</feature>
<name>A0ABV7FGI5_9GAMM</name>
<evidence type="ECO:0000256" key="7">
    <source>
        <dbReference type="ARBA" id="ARBA00023136"/>
    </source>
</evidence>
<gene>
    <name evidence="9" type="ORF">ACFODX_14495</name>
</gene>
<protein>
    <recommendedName>
        <fullName evidence="11">Glycosyltransferase RgtA/B/C/D-like domain-containing protein</fullName>
    </recommendedName>
</protein>
<comment type="subcellular location">
    <subcellularLocation>
        <location evidence="1">Cell membrane</location>
        <topology evidence="1">Multi-pass membrane protein</topology>
    </subcellularLocation>
</comment>
<feature type="transmembrane region" description="Helical" evidence="8">
    <location>
        <begin position="411"/>
        <end position="432"/>
    </location>
</feature>
<feature type="transmembrane region" description="Helical" evidence="8">
    <location>
        <begin position="182"/>
        <end position="199"/>
    </location>
</feature>
<keyword evidence="4" id="KW-0808">Transferase</keyword>
<comment type="caution">
    <text evidence="9">The sequence shown here is derived from an EMBL/GenBank/DDBJ whole genome shotgun (WGS) entry which is preliminary data.</text>
</comment>
<dbReference type="Proteomes" id="UP001595555">
    <property type="component" value="Unassembled WGS sequence"/>
</dbReference>
<dbReference type="InterPro" id="IPR050297">
    <property type="entry name" value="LipidA_mod_glycosyltrf_83"/>
</dbReference>
<feature type="transmembrane region" description="Helical" evidence="8">
    <location>
        <begin position="538"/>
        <end position="558"/>
    </location>
</feature>
<feature type="transmembrane region" description="Helical" evidence="8">
    <location>
        <begin position="315"/>
        <end position="335"/>
    </location>
</feature>
<evidence type="ECO:0000256" key="6">
    <source>
        <dbReference type="ARBA" id="ARBA00022989"/>
    </source>
</evidence>
<evidence type="ECO:0000256" key="5">
    <source>
        <dbReference type="ARBA" id="ARBA00022692"/>
    </source>
</evidence>
<dbReference type="RefSeq" id="WP_378120406.1">
    <property type="nucleotide sequence ID" value="NZ_JBHRTF010000006.1"/>
</dbReference>
<evidence type="ECO:0008006" key="11">
    <source>
        <dbReference type="Google" id="ProtNLM"/>
    </source>
</evidence>
<feature type="transmembrane region" description="Helical" evidence="8">
    <location>
        <begin position="366"/>
        <end position="399"/>
    </location>
</feature>
<feature type="transmembrane region" description="Helical" evidence="8">
    <location>
        <begin position="570"/>
        <end position="589"/>
    </location>
</feature>
<organism evidence="9 10">
    <name type="scientific">Cellvibrio fontiphilus</name>
    <dbReference type="NCBI Taxonomy" id="1815559"/>
    <lineage>
        <taxon>Bacteria</taxon>
        <taxon>Pseudomonadati</taxon>
        <taxon>Pseudomonadota</taxon>
        <taxon>Gammaproteobacteria</taxon>
        <taxon>Cellvibrionales</taxon>
        <taxon>Cellvibrionaceae</taxon>
        <taxon>Cellvibrio</taxon>
    </lineage>
</organism>
<evidence type="ECO:0000313" key="10">
    <source>
        <dbReference type="Proteomes" id="UP001595555"/>
    </source>
</evidence>
<feature type="transmembrane region" description="Helical" evidence="8">
    <location>
        <begin position="273"/>
        <end position="294"/>
    </location>
</feature>
<evidence type="ECO:0000256" key="1">
    <source>
        <dbReference type="ARBA" id="ARBA00004651"/>
    </source>
</evidence>
<evidence type="ECO:0000256" key="8">
    <source>
        <dbReference type="SAM" id="Phobius"/>
    </source>
</evidence>
<keyword evidence="2" id="KW-1003">Cell membrane</keyword>
<dbReference type="PANTHER" id="PTHR33908">
    <property type="entry name" value="MANNOSYLTRANSFERASE YKCB-RELATED"/>
    <property type="match status" value="1"/>
</dbReference>
<sequence length="620" mass="69762">MRQVFSSFFRSKTVYVLITLAILFVSTLKITQPKLSNFSLIAPSGNLLQIDHPGFMQSPESGVYRLSGTLTIKKFSTEILRFIPDDEILSLTVNGQPINLNIIPDHLRKDYNRGFTYDLSSYLNDGDNKVEMVYTDQGGLMGIVISGEAHGVPLGLMYLLGTLFSIVLSLKVLGKLQVASPIKVIFIGALLIRIFYFSVTPADVRDHDLGDHIGYSEYLSKHWMPPPVDYATGGAFFHPPLYYYTGALVYRTTQLFEPHNKVTIYRAQQMLSLFYSMGFVLCGLLILNELLNEYQHRLKTQSRAEISAIKSTESSLFWLMGSLFAFWPVSIIHSVRIGNDPMLYFLFSASLYFIVRWYRSDQKRHLMLASIIGAAAIVTKANGEILVAVLGVIGLFKMIKSGEWARYFKMSIAPVLIMFVAVAITVGPGLILKLEGKRDKLYIDNIDGLSKANLVGNTAANYFWFDAKIFITEPYTDPYDDRMGRQFFWNYLGKTGLFGEFKYPSLLSTNMAVVCSFFAVLMLLYCVTGLYHMGRQDIAIMAPILLSGFFLWAGVTYMRMTFPANIDFRYIVPILITFCGLYSASILVFERKGIIRMATIGKTIAFAFISSGILFILGIA</sequence>
<feature type="transmembrane region" description="Helical" evidence="8">
    <location>
        <begin position="511"/>
        <end position="532"/>
    </location>
</feature>
<feature type="transmembrane region" description="Helical" evidence="8">
    <location>
        <begin position="341"/>
        <end position="359"/>
    </location>
</feature>
<evidence type="ECO:0000256" key="4">
    <source>
        <dbReference type="ARBA" id="ARBA00022679"/>
    </source>
</evidence>
<proteinExistence type="predicted"/>
<accession>A0ABV7FGI5</accession>
<keyword evidence="5 8" id="KW-0812">Transmembrane</keyword>
<keyword evidence="3" id="KW-0328">Glycosyltransferase</keyword>
<keyword evidence="10" id="KW-1185">Reference proteome</keyword>